<organism evidence="3 4">
    <name type="scientific">Volvox reticuliferus</name>
    <dbReference type="NCBI Taxonomy" id="1737510"/>
    <lineage>
        <taxon>Eukaryota</taxon>
        <taxon>Viridiplantae</taxon>
        <taxon>Chlorophyta</taxon>
        <taxon>core chlorophytes</taxon>
        <taxon>Chlorophyceae</taxon>
        <taxon>CS clade</taxon>
        <taxon>Chlamydomonadales</taxon>
        <taxon>Volvocaceae</taxon>
        <taxon>Volvox</taxon>
    </lineage>
</organism>
<reference evidence="3" key="1">
    <citation type="journal article" date="2021" name="Proc. Natl. Acad. Sci. U.S.A.">
        <title>Three genomes in the algal genus Volvox reveal the fate of a haploid sex-determining region after a transition to homothallism.</title>
        <authorList>
            <person name="Yamamoto K."/>
            <person name="Hamaji T."/>
            <person name="Kawai-Toyooka H."/>
            <person name="Matsuzaki R."/>
            <person name="Takahashi F."/>
            <person name="Nishimura Y."/>
            <person name="Kawachi M."/>
            <person name="Noguchi H."/>
            <person name="Minakuchi Y."/>
            <person name="Umen J.G."/>
            <person name="Toyoda A."/>
            <person name="Nozaki H."/>
        </authorList>
    </citation>
    <scope>NUCLEOTIDE SEQUENCE</scope>
    <source>
        <strain evidence="3">NIES-3786</strain>
    </source>
</reference>
<sequence length="742" mass="78629">MAFWMCNCKSPVAGFLTMLLTLGVRAQPGQAGPSYESPSDEKALLGIELTNEITMEAWQALLDELSELARPPDSATFDGMGKVNLTNLNFDDVGLTIAEEIVQRLEQHWKTGREQKQAANTGVPPDPLPGDGNRPLNPTTMARKEDSTPAPSTAFETATAAPDGFDDGDGDSKRASAQANTYIDAFAAIGRNADSGRGSVENSNTTSSGSLNSSSCGEGGDCSRRGRSLLQGGGEAGTGSPMYANAFRLVFGNFFDFVEGARRFIATLAAEANTLLINVDWIRDLAILATAPLDNIINSNWLPLPQSINQLRTLLQTALNSYCIPESLRQSQLILGDFQGPTVSLAITPASCPVKVDMKTGRRSIDWENCTPAQLQVAITPATYTGARYTAPVYTGKYCRYTRAFGTDKTYSVGGGSNSYTFRRSARQLDIIPVLNQFFVRGLFSPFVADNLRFGNVTGGPIFEAISISAPTTVNGSNTAFILRSAAESAKAEAYLNGKIIAVQDDAPVQYVPAWQPRQRNESAGAAGAATSSGAATAVPPVSEPVLEGPQPQLQPPQQQTPTATEDVSTADRQSNNTPNTSVQAVVPYHGKQVSEQMPVPVQSSQNTARSVTDMPSAGGGADAAELADSHRTVSSPVDTSQSEEQQVLPYKPKVGQATLAALQDFDKAAPSALGPPSPDLSVTGDHNFGGGGDYGIDARAKYAPPGAMQGREHLPVTARWNRTYSDWLLGVVDQEFGTAGG</sequence>
<feature type="chain" id="PRO_5035214701" evidence="2">
    <location>
        <begin position="27"/>
        <end position="742"/>
    </location>
</feature>
<evidence type="ECO:0000313" key="3">
    <source>
        <dbReference type="EMBL" id="GIL89765.1"/>
    </source>
</evidence>
<evidence type="ECO:0000313" key="4">
    <source>
        <dbReference type="Proteomes" id="UP000747110"/>
    </source>
</evidence>
<feature type="region of interest" description="Disordered" evidence="1">
    <location>
        <begin position="520"/>
        <end position="583"/>
    </location>
</feature>
<evidence type="ECO:0000256" key="2">
    <source>
        <dbReference type="SAM" id="SignalP"/>
    </source>
</evidence>
<keyword evidence="2" id="KW-0732">Signal</keyword>
<feature type="compositionally biased region" description="Low complexity" evidence="1">
    <location>
        <begin position="550"/>
        <end position="563"/>
    </location>
</feature>
<feature type="compositionally biased region" description="Polar residues" evidence="1">
    <location>
        <begin position="602"/>
        <end position="611"/>
    </location>
</feature>
<dbReference type="OrthoDB" id="547420at2759"/>
<feature type="region of interest" description="Disordered" evidence="1">
    <location>
        <begin position="669"/>
        <end position="689"/>
    </location>
</feature>
<proteinExistence type="predicted"/>
<name>A0A8J4CZS9_9CHLO</name>
<feature type="region of interest" description="Disordered" evidence="1">
    <location>
        <begin position="196"/>
        <end position="222"/>
    </location>
</feature>
<keyword evidence="4" id="KW-1185">Reference proteome</keyword>
<dbReference type="EMBL" id="BNCP01000052">
    <property type="protein sequence ID" value="GIL89765.1"/>
    <property type="molecule type" value="Genomic_DNA"/>
</dbReference>
<dbReference type="Proteomes" id="UP000747110">
    <property type="component" value="Unassembled WGS sequence"/>
</dbReference>
<feature type="region of interest" description="Disordered" evidence="1">
    <location>
        <begin position="110"/>
        <end position="174"/>
    </location>
</feature>
<gene>
    <name evidence="3" type="ORF">Vretifemale_17478</name>
</gene>
<feature type="compositionally biased region" description="Polar residues" evidence="1">
    <location>
        <begin position="633"/>
        <end position="646"/>
    </location>
</feature>
<feature type="compositionally biased region" description="Low complexity" evidence="1">
    <location>
        <begin position="201"/>
        <end position="216"/>
    </location>
</feature>
<feature type="compositionally biased region" description="Polar residues" evidence="1">
    <location>
        <begin position="564"/>
        <end position="583"/>
    </location>
</feature>
<comment type="caution">
    <text evidence="3">The sequence shown here is derived from an EMBL/GenBank/DDBJ whole genome shotgun (WGS) entry which is preliminary data.</text>
</comment>
<evidence type="ECO:0000256" key="1">
    <source>
        <dbReference type="SAM" id="MobiDB-lite"/>
    </source>
</evidence>
<protein>
    <submittedName>
        <fullName evidence="3">Uncharacterized protein</fullName>
    </submittedName>
</protein>
<feature type="compositionally biased region" description="Low complexity" evidence="1">
    <location>
        <begin position="523"/>
        <end position="538"/>
    </location>
</feature>
<accession>A0A8J4CZS9</accession>
<dbReference type="AlphaFoldDB" id="A0A8J4CZS9"/>
<feature type="signal peptide" evidence="2">
    <location>
        <begin position="1"/>
        <end position="26"/>
    </location>
</feature>
<feature type="region of interest" description="Disordered" evidence="1">
    <location>
        <begin position="595"/>
        <end position="650"/>
    </location>
</feature>